<feature type="compositionally biased region" description="Basic and acidic residues" evidence="1">
    <location>
        <begin position="254"/>
        <end position="273"/>
    </location>
</feature>
<evidence type="ECO:0000313" key="3">
    <source>
        <dbReference type="Proteomes" id="UP000223968"/>
    </source>
</evidence>
<dbReference type="AlphaFoldDB" id="A0A2B7WMX7"/>
<dbReference type="EMBL" id="PDNB01000235">
    <property type="protein sequence ID" value="PGG97972.1"/>
    <property type="molecule type" value="Genomic_DNA"/>
</dbReference>
<keyword evidence="3" id="KW-1185">Reference proteome</keyword>
<dbReference type="OrthoDB" id="4207259at2759"/>
<gene>
    <name evidence="2" type="ORF">AJ79_09027</name>
</gene>
<evidence type="ECO:0000313" key="2">
    <source>
        <dbReference type="EMBL" id="PGG97972.1"/>
    </source>
</evidence>
<proteinExistence type="predicted"/>
<feature type="region of interest" description="Disordered" evidence="1">
    <location>
        <begin position="22"/>
        <end position="60"/>
    </location>
</feature>
<name>A0A2B7WMX7_9EURO</name>
<evidence type="ECO:0000256" key="1">
    <source>
        <dbReference type="SAM" id="MobiDB-lite"/>
    </source>
</evidence>
<reference evidence="2 3" key="1">
    <citation type="submission" date="2017-10" db="EMBL/GenBank/DDBJ databases">
        <title>Comparative genomics in systemic dimorphic fungi from Ajellomycetaceae.</title>
        <authorList>
            <person name="Munoz J.F."/>
            <person name="Mcewen J.G."/>
            <person name="Clay O.K."/>
            <person name="Cuomo C.A."/>
        </authorList>
    </citation>
    <scope>NUCLEOTIDE SEQUENCE [LARGE SCALE GENOMIC DNA]</scope>
    <source>
        <strain evidence="2 3">UAMH5409</strain>
    </source>
</reference>
<protein>
    <submittedName>
        <fullName evidence="2">Uncharacterized protein</fullName>
    </submittedName>
</protein>
<feature type="compositionally biased region" description="Basic residues" evidence="1">
    <location>
        <begin position="48"/>
        <end position="60"/>
    </location>
</feature>
<feature type="compositionally biased region" description="Polar residues" evidence="1">
    <location>
        <begin position="32"/>
        <end position="41"/>
    </location>
</feature>
<sequence>MSRPHAKRVVSIRGIFGRKASHKDYTAPKGTSHYNMSTRLPSSPIRAKASKISKRHGSTRLGRHKWKITDAKSSKATSSTSVSEGDRLLHGFVDSIDTTRYQIAEEVSQSLAAAEQALEKQLSQTIAKHDEKLNLSRTNRAAIFSPLDPESKSKKSSLSNDKAHSQLSDIANSLSACERSLKSRWKAWVKTQQKIACLAVEILGSDSVTIPPVAREVTGTSSFKKRLASATEAFERQVETKRAMLEGVRKSRDDIGSLAREARKQVNAQEKKSREGKRKQREEICKLARKIIANI</sequence>
<dbReference type="Proteomes" id="UP000223968">
    <property type="component" value="Unassembled WGS sequence"/>
</dbReference>
<organism evidence="2 3">
    <name type="scientific">Helicocarpus griseus UAMH5409</name>
    <dbReference type="NCBI Taxonomy" id="1447875"/>
    <lineage>
        <taxon>Eukaryota</taxon>
        <taxon>Fungi</taxon>
        <taxon>Dikarya</taxon>
        <taxon>Ascomycota</taxon>
        <taxon>Pezizomycotina</taxon>
        <taxon>Eurotiomycetes</taxon>
        <taxon>Eurotiomycetidae</taxon>
        <taxon>Onygenales</taxon>
        <taxon>Ajellomycetaceae</taxon>
        <taxon>Helicocarpus</taxon>
    </lineage>
</organism>
<feature type="region of interest" description="Disordered" evidence="1">
    <location>
        <begin position="254"/>
        <end position="281"/>
    </location>
</feature>
<accession>A0A2B7WMX7</accession>
<comment type="caution">
    <text evidence="2">The sequence shown here is derived from an EMBL/GenBank/DDBJ whole genome shotgun (WGS) entry which is preliminary data.</text>
</comment>